<organism evidence="3 4">
    <name type="scientific">Acinetobacter sichuanensis</name>
    <dbReference type="NCBI Taxonomy" id="2136183"/>
    <lineage>
        <taxon>Bacteria</taxon>
        <taxon>Pseudomonadati</taxon>
        <taxon>Pseudomonadota</taxon>
        <taxon>Gammaproteobacteria</taxon>
        <taxon>Moraxellales</taxon>
        <taxon>Moraxellaceae</taxon>
        <taxon>Acinetobacter</taxon>
    </lineage>
</organism>
<reference evidence="2" key="4">
    <citation type="submission" date="2024-09" db="EMBL/GenBank/DDBJ databases">
        <authorList>
            <person name="Sun Q."/>
            <person name="Mori K."/>
        </authorList>
    </citation>
    <scope>NUCLEOTIDE SEQUENCE</scope>
    <source>
        <strain evidence="2">KCTC 62575</strain>
    </source>
</reference>
<gene>
    <name evidence="2" type="ORF">ACFODO_16325</name>
    <name evidence="3" type="ORF">C9E89_021020</name>
</gene>
<reference evidence="5" key="3">
    <citation type="journal article" date="2019" name="Int. J. Syst. Evol. Microbiol.">
        <title>The Global Catalogue of Microorganisms (GCM) 10K type strain sequencing project: providing services to taxonomists for standard genome sequencing and annotation.</title>
        <authorList>
            <consortium name="The Broad Institute Genomics Platform"/>
            <consortium name="The Broad Institute Genome Sequencing Center for Infectious Disease"/>
            <person name="Wu L."/>
            <person name="Ma J."/>
        </authorList>
    </citation>
    <scope>NUCLEOTIDE SEQUENCE [LARGE SCALE GENOMIC DNA]</scope>
    <source>
        <strain evidence="5">KCTC 62575</strain>
    </source>
</reference>
<keyword evidence="1" id="KW-0472">Membrane</keyword>
<proteinExistence type="predicted"/>
<reference evidence="2" key="1">
    <citation type="journal article" date="2014" name="Int. J. Syst. Evol. Microbiol.">
        <title>Complete genome of a new Firmicutes species belonging to the dominant human colonic microbiota ('Ruminococcus bicirculans') reveals two chromosomes and a selective capacity to utilize plant glucans.</title>
        <authorList>
            <consortium name="NISC Comparative Sequencing Program"/>
            <person name="Wegmann U."/>
            <person name="Louis P."/>
            <person name="Goesmann A."/>
            <person name="Henrissat B."/>
            <person name="Duncan S.H."/>
            <person name="Flint H.J."/>
        </authorList>
    </citation>
    <scope>NUCLEOTIDE SEQUENCE</scope>
    <source>
        <strain evidence="2">KCTC 62575</strain>
    </source>
</reference>
<name>A0A371YJE5_9GAMM</name>
<dbReference type="Proteomes" id="UP001595455">
    <property type="component" value="Unassembled WGS sequence"/>
</dbReference>
<keyword evidence="5" id="KW-1185">Reference proteome</keyword>
<keyword evidence="1" id="KW-1133">Transmembrane helix</keyword>
<sequence length="154" mass="17401">MNAKLNPINPAVTHRVQPKRFLQVCTLSALFTTGIVALAYDQKTTEYKPPLASEYIPSTYAVQTVEITSLSTGYAVIQLDEFTLKFPFSYEAHKDENGAVNYGFTAVEIKELGQIKVFDEKGNPYRDFTDQLDHRNINNLLIGFIERNHLVEAV</sequence>
<evidence type="ECO:0000313" key="5">
    <source>
        <dbReference type="Proteomes" id="UP001595455"/>
    </source>
</evidence>
<reference evidence="3 4" key="2">
    <citation type="submission" date="2018-08" db="EMBL/GenBank/DDBJ databases">
        <title>The draft genome of Acinetobacter sichuanensis strain WCHAc060041.</title>
        <authorList>
            <person name="Qin J."/>
            <person name="Feng Y."/>
            <person name="Zong Z."/>
        </authorList>
    </citation>
    <scope>NUCLEOTIDE SEQUENCE [LARGE SCALE GENOMIC DNA]</scope>
    <source>
        <strain evidence="3 4">WCHAc060041</strain>
    </source>
</reference>
<comment type="caution">
    <text evidence="3">The sequence shown here is derived from an EMBL/GenBank/DDBJ whole genome shotgun (WGS) entry which is preliminary data.</text>
</comment>
<dbReference type="RefSeq" id="WP_107010101.1">
    <property type="nucleotide sequence ID" value="NZ_JBHRSF010000087.1"/>
</dbReference>
<feature type="transmembrane region" description="Helical" evidence="1">
    <location>
        <begin position="21"/>
        <end position="40"/>
    </location>
</feature>
<dbReference type="Proteomes" id="UP000240957">
    <property type="component" value="Unassembled WGS sequence"/>
</dbReference>
<dbReference type="OrthoDB" id="6709679at2"/>
<evidence type="ECO:0000313" key="4">
    <source>
        <dbReference type="Proteomes" id="UP000240957"/>
    </source>
</evidence>
<keyword evidence="1" id="KW-0812">Transmembrane</keyword>
<dbReference type="EMBL" id="JBHRSF010000087">
    <property type="protein sequence ID" value="MFC2996798.1"/>
    <property type="molecule type" value="Genomic_DNA"/>
</dbReference>
<evidence type="ECO:0000256" key="1">
    <source>
        <dbReference type="SAM" id="Phobius"/>
    </source>
</evidence>
<dbReference type="EMBL" id="PYIX02000075">
    <property type="protein sequence ID" value="RFC81587.1"/>
    <property type="molecule type" value="Genomic_DNA"/>
</dbReference>
<evidence type="ECO:0000313" key="2">
    <source>
        <dbReference type="EMBL" id="MFC2996798.1"/>
    </source>
</evidence>
<evidence type="ECO:0000313" key="3">
    <source>
        <dbReference type="EMBL" id="RFC81587.1"/>
    </source>
</evidence>
<protein>
    <submittedName>
        <fullName evidence="3">Uncharacterized protein</fullName>
    </submittedName>
</protein>
<dbReference type="AlphaFoldDB" id="A0A371YJE5"/>
<accession>A0A371YJE5</accession>